<evidence type="ECO:0000313" key="6">
    <source>
        <dbReference type="Proteomes" id="UP001141950"/>
    </source>
</evidence>
<dbReference type="Gene3D" id="1.50.10.100">
    <property type="entry name" value="Chondroitin AC/alginate lyase"/>
    <property type="match status" value="1"/>
</dbReference>
<evidence type="ECO:0000256" key="2">
    <source>
        <dbReference type="SAM" id="MobiDB-lite"/>
    </source>
</evidence>
<dbReference type="InterPro" id="IPR013783">
    <property type="entry name" value="Ig-like_fold"/>
</dbReference>
<accession>A0A9X2S8Q3</accession>
<dbReference type="GO" id="GO:0016829">
    <property type="term" value="F:lyase activity"/>
    <property type="evidence" value="ECO:0007669"/>
    <property type="project" value="InterPro"/>
</dbReference>
<comment type="subcellular location">
    <subcellularLocation>
        <location evidence="1">Cell envelope</location>
    </subcellularLocation>
</comment>
<feature type="compositionally biased region" description="Polar residues" evidence="2">
    <location>
        <begin position="1"/>
        <end position="20"/>
    </location>
</feature>
<dbReference type="Pfam" id="PF07940">
    <property type="entry name" value="Hepar_II_III_C"/>
    <property type="match status" value="1"/>
</dbReference>
<dbReference type="PANTHER" id="PTHR38045:SF1">
    <property type="entry name" value="HEPARINASE II_III-LIKE PROTEIN"/>
    <property type="match status" value="1"/>
</dbReference>
<name>A0A9X2S8Q3_9BACL</name>
<dbReference type="Pfam" id="PF16332">
    <property type="entry name" value="DUF4962"/>
    <property type="match status" value="1"/>
</dbReference>
<feature type="domain" description="Heparinase II/III-like C-terminal" evidence="3">
    <location>
        <begin position="485"/>
        <end position="658"/>
    </location>
</feature>
<keyword evidence="6" id="KW-1185">Reference proteome</keyword>
<evidence type="ECO:0000313" key="5">
    <source>
        <dbReference type="EMBL" id="MCR2802688.1"/>
    </source>
</evidence>
<feature type="domain" description="Heparinase II N-terminal" evidence="4">
    <location>
        <begin position="37"/>
        <end position="444"/>
    </location>
</feature>
<dbReference type="GO" id="GO:0030313">
    <property type="term" value="C:cell envelope"/>
    <property type="evidence" value="ECO:0007669"/>
    <property type="project" value="UniProtKB-SubCell"/>
</dbReference>
<protein>
    <submittedName>
        <fullName evidence="5">DUF4962 domain-containing protein</fullName>
    </submittedName>
</protein>
<dbReference type="Proteomes" id="UP001141950">
    <property type="component" value="Unassembled WGS sequence"/>
</dbReference>
<dbReference type="EMBL" id="JANIPJ010000001">
    <property type="protein sequence ID" value="MCR2802688.1"/>
    <property type="molecule type" value="Genomic_DNA"/>
</dbReference>
<dbReference type="Gene3D" id="2.70.98.70">
    <property type="match status" value="1"/>
</dbReference>
<dbReference type="SUPFAM" id="SSF48230">
    <property type="entry name" value="Chondroitin AC/alginate lyase"/>
    <property type="match status" value="1"/>
</dbReference>
<sequence length="765" mass="88327">MDRTLNQPESSALSVQYSPTEETKLLENPPRFTWMAADSGERGYMLQWSTTPSFEEGATVLAGPVKYPFYTPDVVLDPGFYYWRYAAVFGKGELSEWSRVRSFNVEEALPETPLPDPIDRYRATREDHPRLWLNAEQIVEFRKRLQEDESYCSWPSFYEGSVLPWLERELISEPLPYPGNKRVAKLWRKMYMDCQETLYAIRHMSVAGVILQDRRLLNRAKEWLLHVCAWDPEGPTSRDYNDEAAFRIAAAVAWGYDWLYGELTGEERQLVREVLLRRTGQVACHVIESSRIHSVPYDSHAVRSLSSVLVPCCLAMLFENDSAAEWLNYTMDYYSALYTPWGGADGGWAEGPMYWTTGLAYVTEAFNLLRNATNVDYYKRPFFQRTGDFPLYCFSPDTTRASFCDQSTLGDPPSLKTAFLMRQFAGITGNGTYQWYYEQIRTRETFEEADQKFYNYGWWDFRFDEMLYLHDFEAVQAVEPADMEAVKWFRDIGWVAMHACPTNPKEHIMLLTKSSRYGSVSHSHGDQNAFVLHAYGEALAVQSGYYVAFGSTMHLNWRRQTRSKNVLLFDGKGQYGGRDKTLNLEASGRIEEAWHKDGVSYTRADATAAYQHEVPYLRRFVREYYFIDNAYIVVVDYVDFEQPASLTWLMHTPYEMELNGQTFRAVTGNAELLGRFVYCSSGDLELSQTNQYEEVDTDEIEGMPSEWHLHAVSGAAISHRLVTLLVPMKRAEEKLVTCEVEETDDVVHLRFTCEGNTTSIEVRKS</sequence>
<dbReference type="Gene3D" id="2.60.40.10">
    <property type="entry name" value="Immunoglobulins"/>
    <property type="match status" value="1"/>
</dbReference>
<dbReference type="PANTHER" id="PTHR38045">
    <property type="entry name" value="CHROMOSOME 1, WHOLE GENOME SHOTGUN SEQUENCE"/>
    <property type="match status" value="1"/>
</dbReference>
<comment type="caution">
    <text evidence="5">The sequence shown here is derived from an EMBL/GenBank/DDBJ whole genome shotgun (WGS) entry which is preliminary data.</text>
</comment>
<dbReference type="InterPro" id="IPR008929">
    <property type="entry name" value="Chondroitin_lyas"/>
</dbReference>
<reference evidence="5" key="1">
    <citation type="submission" date="2022-08" db="EMBL/GenBank/DDBJ databases">
        <title>The genomic sequence of strain Paenibacillus sp. SCIV0701.</title>
        <authorList>
            <person name="Zhao H."/>
        </authorList>
    </citation>
    <scope>NUCLEOTIDE SEQUENCE</scope>
    <source>
        <strain evidence="5">SCIV0701</strain>
    </source>
</reference>
<dbReference type="InterPro" id="IPR012480">
    <property type="entry name" value="Hepar_II_III_C"/>
</dbReference>
<evidence type="ECO:0000259" key="4">
    <source>
        <dbReference type="Pfam" id="PF16332"/>
    </source>
</evidence>
<dbReference type="InterPro" id="IPR032518">
    <property type="entry name" value="HepII_N"/>
</dbReference>
<gene>
    <name evidence="5" type="ORF">NQZ67_02225</name>
</gene>
<proteinExistence type="predicted"/>
<dbReference type="RefSeq" id="WP_257442329.1">
    <property type="nucleotide sequence ID" value="NZ_JANIPJ010000001.1"/>
</dbReference>
<feature type="region of interest" description="Disordered" evidence="2">
    <location>
        <begin position="1"/>
        <end position="21"/>
    </location>
</feature>
<evidence type="ECO:0000259" key="3">
    <source>
        <dbReference type="Pfam" id="PF07940"/>
    </source>
</evidence>
<dbReference type="AlphaFoldDB" id="A0A9X2S8Q3"/>
<organism evidence="5 6">
    <name type="scientific">Paenibacillus soyae</name>
    <dbReference type="NCBI Taxonomy" id="2969249"/>
    <lineage>
        <taxon>Bacteria</taxon>
        <taxon>Bacillati</taxon>
        <taxon>Bacillota</taxon>
        <taxon>Bacilli</taxon>
        <taxon>Bacillales</taxon>
        <taxon>Paenibacillaceae</taxon>
        <taxon>Paenibacillus</taxon>
    </lineage>
</organism>
<evidence type="ECO:0000256" key="1">
    <source>
        <dbReference type="ARBA" id="ARBA00004196"/>
    </source>
</evidence>